<dbReference type="RefSeq" id="WP_063359064.1">
    <property type="nucleotide sequence ID" value="NZ_AQHB01000023.1"/>
</dbReference>
<accession>A0A166Z964</accession>
<evidence type="ECO:0000313" key="2">
    <source>
        <dbReference type="EMBL" id="KZN44075.1"/>
    </source>
</evidence>
<dbReference type="InterPro" id="IPR012577">
    <property type="entry name" value="NIPSNAP"/>
</dbReference>
<proteinExistence type="predicted"/>
<comment type="caution">
    <text evidence="2">The sequence shown here is derived from an EMBL/GenBank/DDBJ whole genome shotgun (WGS) entry which is preliminary data.</text>
</comment>
<gene>
    <name evidence="2" type="ORF">N475_08175</name>
</gene>
<dbReference type="InterPro" id="IPR011008">
    <property type="entry name" value="Dimeric_a/b-barrel"/>
</dbReference>
<organism evidence="2 3">
    <name type="scientific">Pseudoalteromonas luteoviolacea DSM 6061</name>
    <dbReference type="NCBI Taxonomy" id="1365250"/>
    <lineage>
        <taxon>Bacteria</taxon>
        <taxon>Pseudomonadati</taxon>
        <taxon>Pseudomonadota</taxon>
        <taxon>Gammaproteobacteria</taxon>
        <taxon>Alteromonadales</taxon>
        <taxon>Pseudoalteromonadaceae</taxon>
        <taxon>Pseudoalteromonas</taxon>
    </lineage>
</organism>
<dbReference type="EMBL" id="AUYB01000068">
    <property type="protein sequence ID" value="KZN44075.1"/>
    <property type="molecule type" value="Genomic_DNA"/>
</dbReference>
<evidence type="ECO:0000313" key="3">
    <source>
        <dbReference type="Proteomes" id="UP000076643"/>
    </source>
</evidence>
<dbReference type="Pfam" id="PF07978">
    <property type="entry name" value="NIPSNAP"/>
    <property type="match status" value="1"/>
</dbReference>
<evidence type="ECO:0000259" key="1">
    <source>
        <dbReference type="Pfam" id="PF07978"/>
    </source>
</evidence>
<dbReference type="PATRIC" id="fig|1365250.3.peg.607"/>
<feature type="domain" description="NIPSNAP" evidence="1">
    <location>
        <begin position="6"/>
        <end position="100"/>
    </location>
</feature>
<sequence length="112" mass="13173">MSITCFIEYEINPFKHAEFEQYAKNWGEIIPRCGGNLIGYFLPHEGDNKRGYGLITFNNLAEYESYRERLKQDKGAVDNFQYAQEAQFILHEKRYFLKGVPETQKFYSGALK</sequence>
<dbReference type="Gene3D" id="3.30.70.100">
    <property type="match status" value="1"/>
</dbReference>
<protein>
    <recommendedName>
        <fullName evidence="1">NIPSNAP domain-containing protein</fullName>
    </recommendedName>
</protein>
<dbReference type="SUPFAM" id="SSF54909">
    <property type="entry name" value="Dimeric alpha+beta barrel"/>
    <property type="match status" value="1"/>
</dbReference>
<reference evidence="2 3" key="1">
    <citation type="submission" date="2013-07" db="EMBL/GenBank/DDBJ databases">
        <title>Comparative Genomic and Metabolomic Analysis of Twelve Strains of Pseudoalteromonas luteoviolacea.</title>
        <authorList>
            <person name="Vynne N.G."/>
            <person name="Mansson M."/>
            <person name="Gram L."/>
        </authorList>
    </citation>
    <scope>NUCLEOTIDE SEQUENCE [LARGE SCALE GENOMIC DNA]</scope>
    <source>
        <strain evidence="2 3">DSM 6061</strain>
    </source>
</reference>
<name>A0A166Z964_9GAMM</name>
<dbReference type="AlphaFoldDB" id="A0A166Z964"/>
<keyword evidence="3" id="KW-1185">Reference proteome</keyword>
<dbReference type="Proteomes" id="UP000076643">
    <property type="component" value="Unassembled WGS sequence"/>
</dbReference>